<dbReference type="AlphaFoldDB" id="M7YIH0"/>
<proteinExistence type="inferred from homology"/>
<dbReference type="STRING" id="4572.M7YIH0"/>
<dbReference type="EMBL" id="KD266556">
    <property type="protein sequence ID" value="EMS47012.1"/>
    <property type="molecule type" value="Genomic_DNA"/>
</dbReference>
<accession>M7YIH0</accession>
<name>M7YIH0_TRIUA</name>
<dbReference type="PANTHER" id="PTHR31175">
    <property type="entry name" value="AUXIN-RESPONSIVE FAMILY PROTEIN"/>
    <property type="match status" value="1"/>
</dbReference>
<dbReference type="InterPro" id="IPR003676">
    <property type="entry name" value="SAUR_fam"/>
</dbReference>
<dbReference type="OMA" id="SKMENNE"/>
<comment type="similarity">
    <text evidence="1">Belongs to the ARG7 family.</text>
</comment>
<dbReference type="PANTHER" id="PTHR31175:SF79">
    <property type="entry name" value="AUXIN INDUCED PROTEIN"/>
    <property type="match status" value="1"/>
</dbReference>
<dbReference type="GO" id="GO:0009733">
    <property type="term" value="P:response to auxin"/>
    <property type="evidence" value="ECO:0007669"/>
    <property type="project" value="InterPro"/>
</dbReference>
<reference evidence="2" key="1">
    <citation type="journal article" date="2013" name="Nature">
        <title>Draft genome of the wheat A-genome progenitor Triticum urartu.</title>
        <authorList>
            <person name="Ling H.Q."/>
            <person name="Zhao S."/>
            <person name="Liu D."/>
            <person name="Wang J."/>
            <person name="Sun H."/>
            <person name="Zhang C."/>
            <person name="Fan H."/>
            <person name="Li D."/>
            <person name="Dong L."/>
            <person name="Tao Y."/>
            <person name="Gao C."/>
            <person name="Wu H."/>
            <person name="Li Y."/>
            <person name="Cui Y."/>
            <person name="Guo X."/>
            <person name="Zheng S."/>
            <person name="Wang B."/>
            <person name="Yu K."/>
            <person name="Liang Q."/>
            <person name="Yang W."/>
            <person name="Lou X."/>
            <person name="Chen J."/>
            <person name="Feng M."/>
            <person name="Jian J."/>
            <person name="Zhang X."/>
            <person name="Luo G."/>
            <person name="Jiang Y."/>
            <person name="Liu J."/>
            <person name="Wang Z."/>
            <person name="Sha Y."/>
            <person name="Zhang B."/>
            <person name="Wu H."/>
            <person name="Tang D."/>
            <person name="Shen Q."/>
            <person name="Xue P."/>
            <person name="Zou S."/>
            <person name="Wang X."/>
            <person name="Liu X."/>
            <person name="Wang F."/>
            <person name="Yang Y."/>
            <person name="An X."/>
            <person name="Dong Z."/>
            <person name="Zhang K."/>
            <person name="Zhang X."/>
            <person name="Luo M.C."/>
            <person name="Dvorak J."/>
            <person name="Tong Y."/>
            <person name="Wang J."/>
            <person name="Yang H."/>
            <person name="Li Z."/>
            <person name="Wang D."/>
            <person name="Zhang A."/>
            <person name="Wang J."/>
        </authorList>
    </citation>
    <scope>NUCLEOTIDE SEQUENCE</scope>
</reference>
<organism evidence="2">
    <name type="scientific">Triticum urartu</name>
    <name type="common">Red wild einkorn</name>
    <name type="synonym">Crithodium urartu</name>
    <dbReference type="NCBI Taxonomy" id="4572"/>
    <lineage>
        <taxon>Eukaryota</taxon>
        <taxon>Viridiplantae</taxon>
        <taxon>Streptophyta</taxon>
        <taxon>Embryophyta</taxon>
        <taxon>Tracheophyta</taxon>
        <taxon>Spermatophyta</taxon>
        <taxon>Magnoliopsida</taxon>
        <taxon>Liliopsida</taxon>
        <taxon>Poales</taxon>
        <taxon>Poaceae</taxon>
        <taxon>BOP clade</taxon>
        <taxon>Pooideae</taxon>
        <taxon>Triticodae</taxon>
        <taxon>Triticeae</taxon>
        <taxon>Triticinae</taxon>
        <taxon>Triticum</taxon>
    </lineage>
</organism>
<evidence type="ECO:0000313" key="2">
    <source>
        <dbReference type="EMBL" id="EMS47012.1"/>
    </source>
</evidence>
<evidence type="ECO:0000256" key="1">
    <source>
        <dbReference type="ARBA" id="ARBA00006974"/>
    </source>
</evidence>
<evidence type="ECO:0008006" key="3">
    <source>
        <dbReference type="Google" id="ProtNLM"/>
    </source>
</evidence>
<protein>
    <recommendedName>
        <fullName evidence="3">Auxin-induced protein 6B</fullName>
    </recommendedName>
</protein>
<dbReference type="Pfam" id="PF02519">
    <property type="entry name" value="Auxin_inducible"/>
    <property type="match status" value="1"/>
</dbReference>
<sequence>MIHSKRLAQLAQKWQRKVAAGAGGQQTRECCSTVADKGHCVVYAADGARFEVPLAYLRTTVFGELLRMSGEEFGFASSEGGRIMLPCDAVVVESKMENNEGKHYIQQLQTAGCWCGATCGTVQLGHWQDITTEFRNALSTSSEAFLLSKQMAYSTAALKGSVILLSNVNPYSS</sequence>
<gene>
    <name evidence="2" type="ORF">TRIUR3_00045</name>
</gene>